<dbReference type="EMBL" id="JAVCQK010000286">
    <property type="protein sequence ID" value="MFH7519045.1"/>
    <property type="molecule type" value="Genomic_DNA"/>
</dbReference>
<evidence type="ECO:0000313" key="2">
    <source>
        <dbReference type="EMBL" id="MFH7519045.1"/>
    </source>
</evidence>
<proteinExistence type="predicted"/>
<dbReference type="Proteomes" id="UP001610657">
    <property type="component" value="Unassembled WGS sequence"/>
</dbReference>
<gene>
    <name evidence="2" type="ORF">RA271_28380</name>
</gene>
<reference evidence="2 3" key="1">
    <citation type="submission" date="2023-08" db="EMBL/GenBank/DDBJ databases">
        <title>Genomic and mutational analysis of Pseudomonas syringae pv. tagetis EB037 pathogenicity on sunflower.</title>
        <authorList>
            <person name="Maul J.E."/>
        </authorList>
    </citation>
    <scope>NUCLEOTIDE SEQUENCE [LARGE SCALE GENOMIC DNA]</scope>
    <source>
        <strain evidence="2 3">EB037_T1</strain>
    </source>
</reference>
<feature type="non-terminal residue" evidence="2">
    <location>
        <position position="55"/>
    </location>
</feature>
<evidence type="ECO:0000313" key="3">
    <source>
        <dbReference type="Proteomes" id="UP001610657"/>
    </source>
</evidence>
<organism evidence="2 3">
    <name type="scientific">Pseudomonas syringae pv. tagetis</name>
    <dbReference type="NCBI Taxonomy" id="129140"/>
    <lineage>
        <taxon>Bacteria</taxon>
        <taxon>Pseudomonadati</taxon>
        <taxon>Pseudomonadota</taxon>
        <taxon>Gammaproteobacteria</taxon>
        <taxon>Pseudomonadales</taxon>
        <taxon>Pseudomonadaceae</taxon>
        <taxon>Pseudomonas</taxon>
    </lineage>
</organism>
<accession>A0ABW7NVY4</accession>
<name>A0ABW7NVY4_9PSED</name>
<evidence type="ECO:0000256" key="1">
    <source>
        <dbReference type="SAM" id="Phobius"/>
    </source>
</evidence>
<feature type="transmembrane region" description="Helical" evidence="1">
    <location>
        <begin position="9"/>
        <end position="28"/>
    </location>
</feature>
<comment type="caution">
    <text evidence="2">The sequence shown here is derived from an EMBL/GenBank/DDBJ whole genome shotgun (WGS) entry which is preliminary data.</text>
</comment>
<keyword evidence="1" id="KW-0812">Transmembrane</keyword>
<sequence>MANRHGKGLLGGSVVIALLAQLINWIGIRTIKEYLYEQFFYLQSHHIQVMVSMLS</sequence>
<keyword evidence="3" id="KW-1185">Reference proteome</keyword>
<protein>
    <submittedName>
        <fullName evidence="2">ABC transporter permease</fullName>
    </submittedName>
</protein>
<keyword evidence="1" id="KW-0472">Membrane</keyword>
<keyword evidence="1" id="KW-1133">Transmembrane helix</keyword>